<proteinExistence type="predicted"/>
<gene>
    <name evidence="1" type="ORF">R3P38DRAFT_3049468</name>
</gene>
<evidence type="ECO:0008006" key="3">
    <source>
        <dbReference type="Google" id="ProtNLM"/>
    </source>
</evidence>
<dbReference type="SUPFAM" id="SSF52047">
    <property type="entry name" value="RNI-like"/>
    <property type="match status" value="1"/>
</dbReference>
<dbReference type="Proteomes" id="UP001362999">
    <property type="component" value="Unassembled WGS sequence"/>
</dbReference>
<dbReference type="Gene3D" id="3.80.10.10">
    <property type="entry name" value="Ribonuclease Inhibitor"/>
    <property type="match status" value="1"/>
</dbReference>
<organism evidence="1 2">
    <name type="scientific">Favolaschia claudopus</name>
    <dbReference type="NCBI Taxonomy" id="2862362"/>
    <lineage>
        <taxon>Eukaryota</taxon>
        <taxon>Fungi</taxon>
        <taxon>Dikarya</taxon>
        <taxon>Basidiomycota</taxon>
        <taxon>Agaricomycotina</taxon>
        <taxon>Agaricomycetes</taxon>
        <taxon>Agaricomycetidae</taxon>
        <taxon>Agaricales</taxon>
        <taxon>Marasmiineae</taxon>
        <taxon>Mycenaceae</taxon>
        <taxon>Favolaschia</taxon>
    </lineage>
</organism>
<evidence type="ECO:0000313" key="1">
    <source>
        <dbReference type="EMBL" id="KAK7001506.1"/>
    </source>
</evidence>
<accession>A0AAW0A765</accession>
<name>A0AAW0A765_9AGAR</name>
<protein>
    <recommendedName>
        <fullName evidence="3">F-box domain-containing protein</fullName>
    </recommendedName>
</protein>
<reference evidence="1 2" key="1">
    <citation type="journal article" date="2024" name="J Genomics">
        <title>Draft genome sequencing and assembly of Favolaschia claudopus CIRM-BRFM 2984 isolated from oak limbs.</title>
        <authorList>
            <person name="Navarro D."/>
            <person name="Drula E."/>
            <person name="Chaduli D."/>
            <person name="Cazenave R."/>
            <person name="Ahrendt S."/>
            <person name="Wang J."/>
            <person name="Lipzen A."/>
            <person name="Daum C."/>
            <person name="Barry K."/>
            <person name="Grigoriev I.V."/>
            <person name="Favel A."/>
            <person name="Rosso M.N."/>
            <person name="Martin F."/>
        </authorList>
    </citation>
    <scope>NUCLEOTIDE SEQUENCE [LARGE SCALE GENOMIC DNA]</scope>
    <source>
        <strain evidence="1 2">CIRM-BRFM 2984</strain>
    </source>
</reference>
<dbReference type="EMBL" id="JAWWNJ010000083">
    <property type="protein sequence ID" value="KAK7001506.1"/>
    <property type="molecule type" value="Genomic_DNA"/>
</dbReference>
<sequence length="454" mass="51019">MILPNELWMQIIASVKDPATLKAILLTSQLFYALALEEVLRILVWDTTGNTPHERFLGLLERPEKCRIPRALSVKLDRDNDSYETIDPDSSHRLERRYRKEHETIRGIGQFSNLRSLTLTGGEILPAHFDAFRDLRHLNELHLHFCWIKSLPSLNPNPNSELIPQLELAITQIHLHDVVLSRELVEISSPSELFGRVELLQVISSGAIEDAEVQARAFLVHLPCLVRLSIDGLTGNSRRASLRRPIIAPAPSLCEFSGSLNLALQILPHTPELNVLAVRDMLSMASAVEVMTAIKANTPLVRSLKLTLVTWSDAVWRELPTAVPHCERLNLVYHYGAPTRDILAEKLALPELHTLMLRPAAAESPYRRQYDEYGVYVSAYRAWYAALMAARPLGDAQCWEYLAVLARANPGLRVVGFAAGKVWFRGFEGDTKAGGQWVMRNINVEAEGDAFKLI</sequence>
<evidence type="ECO:0000313" key="2">
    <source>
        <dbReference type="Proteomes" id="UP001362999"/>
    </source>
</evidence>
<keyword evidence="2" id="KW-1185">Reference proteome</keyword>
<dbReference type="AlphaFoldDB" id="A0AAW0A765"/>
<comment type="caution">
    <text evidence="1">The sequence shown here is derived from an EMBL/GenBank/DDBJ whole genome shotgun (WGS) entry which is preliminary data.</text>
</comment>
<dbReference type="InterPro" id="IPR032675">
    <property type="entry name" value="LRR_dom_sf"/>
</dbReference>